<keyword evidence="1" id="KW-0812">Transmembrane</keyword>
<feature type="transmembrane region" description="Helical" evidence="1">
    <location>
        <begin position="12"/>
        <end position="29"/>
    </location>
</feature>
<evidence type="ECO:0000313" key="3">
    <source>
        <dbReference type="Proteomes" id="UP000494106"/>
    </source>
</evidence>
<feature type="transmembrane region" description="Helical" evidence="1">
    <location>
        <begin position="228"/>
        <end position="251"/>
    </location>
</feature>
<gene>
    <name evidence="2" type="ORF">APLA_LOCUS2991</name>
</gene>
<dbReference type="OrthoDB" id="6362496at2759"/>
<keyword evidence="1" id="KW-1133">Transmembrane helix</keyword>
<evidence type="ECO:0000313" key="2">
    <source>
        <dbReference type="EMBL" id="CAB3226663.1"/>
    </source>
</evidence>
<comment type="caution">
    <text evidence="2">The sequence shown here is derived from an EMBL/GenBank/DDBJ whole genome shotgun (WGS) entry which is preliminary data.</text>
</comment>
<reference evidence="2 3" key="1">
    <citation type="submission" date="2020-04" db="EMBL/GenBank/DDBJ databases">
        <authorList>
            <person name="Wallbank WR R."/>
            <person name="Pardo Diaz C."/>
            <person name="Kozak K."/>
            <person name="Martin S."/>
            <person name="Jiggins C."/>
            <person name="Moest M."/>
            <person name="Warren A I."/>
            <person name="Byers J.R.P. K."/>
            <person name="Montejo-Kovacevich G."/>
            <person name="Yen C E."/>
        </authorList>
    </citation>
    <scope>NUCLEOTIDE SEQUENCE [LARGE SCALE GENOMIC DNA]</scope>
</reference>
<organism evidence="2 3">
    <name type="scientific">Arctia plantaginis</name>
    <name type="common">Wood tiger moth</name>
    <name type="synonym">Phalaena plantaginis</name>
    <dbReference type="NCBI Taxonomy" id="874455"/>
    <lineage>
        <taxon>Eukaryota</taxon>
        <taxon>Metazoa</taxon>
        <taxon>Ecdysozoa</taxon>
        <taxon>Arthropoda</taxon>
        <taxon>Hexapoda</taxon>
        <taxon>Insecta</taxon>
        <taxon>Pterygota</taxon>
        <taxon>Neoptera</taxon>
        <taxon>Endopterygota</taxon>
        <taxon>Lepidoptera</taxon>
        <taxon>Glossata</taxon>
        <taxon>Ditrysia</taxon>
        <taxon>Noctuoidea</taxon>
        <taxon>Erebidae</taxon>
        <taxon>Arctiinae</taxon>
        <taxon>Arctia</taxon>
    </lineage>
</organism>
<accession>A0A8S0Z7Z4</accession>
<feature type="transmembrane region" description="Helical" evidence="1">
    <location>
        <begin position="271"/>
        <end position="294"/>
    </location>
</feature>
<proteinExistence type="predicted"/>
<dbReference type="EMBL" id="CADEBC010000232">
    <property type="protein sequence ID" value="CAB3226663.1"/>
    <property type="molecule type" value="Genomic_DNA"/>
</dbReference>
<keyword evidence="1" id="KW-0472">Membrane</keyword>
<evidence type="ECO:0000256" key="1">
    <source>
        <dbReference type="SAM" id="Phobius"/>
    </source>
</evidence>
<dbReference type="Proteomes" id="UP000494106">
    <property type="component" value="Unassembled WGS sequence"/>
</dbReference>
<name>A0A8S0Z7Z4_ARCPL</name>
<dbReference type="AlphaFoldDB" id="A0A8S0Z7Z4"/>
<sequence length="325" mass="37271">MSNVESNYYPSIVLYVTILSIVNIGTMSVNRQSTSFNSSEISSQSENTENADTFKIKNYVKDSLKSRVFLGRYIERRLADKDIGYRDVVVISPAEVELKADLLDIRRKLHAIAPNIRWIGITETDILGYHSTGVCLWTEIENQPFGPFWFQIKTLKFREDEIIVVVKCLRHITDAFLEIEPVLTDSAKKVMDTSDKKLDCSVASLNETYVDFMGTMKSFLSITNVKEFITFLFAFVIAIFTGSTSFVNFLGNFILALLREISILIKNSTPMFLGLLDFFSKIVGGFYILLAMLFKQNVPIPTDKRSVPYHDRSRRSHYRYDNQFD</sequence>
<keyword evidence="3" id="KW-1185">Reference proteome</keyword>
<protein>
    <submittedName>
        <fullName evidence="2">Uncharacterized protein</fullName>
    </submittedName>
</protein>